<gene>
    <name evidence="1" type="primary">dcm</name>
    <name evidence="1" type="ORF">E5331_15545</name>
</gene>
<keyword evidence="1" id="KW-0808">Transferase</keyword>
<keyword evidence="1" id="KW-0489">Methyltransferase</keyword>
<sequence>MSVNFADPLNKEGLTVLSLFDGMSCGAIALHEEGIKVRHYFASEIDRHAIRQTSHNFPSIVQLGSVTEVRASDLPPIDLLIGGSPCQGFSLAGKQLNFNDPRSALFFEYVRILQEIREYNPGVKFLLENVVMRKEYENVISDRLGLFPVMINSALVSAQNRERLYWTNIRTRSVENLFDTSVYTDIPQPTDKGLYLCDILDEDVPPNYFLTPEQIRRLDEIRESMEDTDDEPYCGGASLFEEDVGVDTLDEAIARSRAESAANDSVRIISGTIVSKKFGGGIRLIKSGKAGCLLASAKIGGCGQDVCVFVKGDETAVRRLTAAEYCRLQTIPEWYEWVCDESKMCKMLGNGWTVDVIRHIFRFLKS</sequence>
<dbReference type="Proteomes" id="UP000306319">
    <property type="component" value="Unassembled WGS sequence"/>
</dbReference>
<proteinExistence type="predicted"/>
<organism evidence="1 2">
    <name type="scientific">Lepagella muris</name>
    <dbReference type="NCBI Taxonomy" id="3032870"/>
    <lineage>
        <taxon>Bacteria</taxon>
        <taxon>Pseudomonadati</taxon>
        <taxon>Bacteroidota</taxon>
        <taxon>Bacteroidia</taxon>
        <taxon>Bacteroidales</taxon>
        <taxon>Muribaculaceae</taxon>
        <taxon>Lepagella</taxon>
    </lineage>
</organism>
<evidence type="ECO:0000313" key="1">
    <source>
        <dbReference type="EMBL" id="TGY77220.1"/>
    </source>
</evidence>
<name>A0AC61RE88_9BACT</name>
<dbReference type="EMBL" id="SRYB01000028">
    <property type="protein sequence ID" value="TGY77220.1"/>
    <property type="molecule type" value="Genomic_DNA"/>
</dbReference>
<accession>A0AC61RE88</accession>
<protein>
    <submittedName>
        <fullName evidence="1">DNA (Cytosine-5-)-methyltransferase</fullName>
        <ecNumber evidence="1">2.1.1.37</ecNumber>
    </submittedName>
</protein>
<evidence type="ECO:0000313" key="2">
    <source>
        <dbReference type="Proteomes" id="UP000306319"/>
    </source>
</evidence>
<reference evidence="1" key="1">
    <citation type="submission" date="2019-04" db="EMBL/GenBank/DDBJ databases">
        <title>Microbes associate with the intestines of laboratory mice.</title>
        <authorList>
            <person name="Navarre W."/>
            <person name="Wong E."/>
            <person name="Huang K."/>
            <person name="Tropini C."/>
            <person name="Ng K."/>
            <person name="Yu B."/>
        </authorList>
    </citation>
    <scope>NUCLEOTIDE SEQUENCE</scope>
    <source>
        <strain evidence="1">NM04_E33</strain>
    </source>
</reference>
<comment type="caution">
    <text evidence="1">The sequence shown here is derived from an EMBL/GenBank/DDBJ whole genome shotgun (WGS) entry which is preliminary data.</text>
</comment>
<dbReference type="EC" id="2.1.1.37" evidence="1"/>
<keyword evidence="2" id="KW-1185">Reference proteome</keyword>